<name>A0A317T2U2_9PEZI</name>
<proteinExistence type="predicted"/>
<dbReference type="OrthoDB" id="4349822at2759"/>
<dbReference type="InterPro" id="IPR002492">
    <property type="entry name" value="Transposase_Tc1-like"/>
</dbReference>
<gene>
    <name evidence="3" type="ORF">C7212DRAFT_76493</name>
</gene>
<feature type="domain" description="Transposase Tc1-like" evidence="2">
    <location>
        <begin position="71"/>
        <end position="134"/>
    </location>
</feature>
<feature type="region of interest" description="Disordered" evidence="1">
    <location>
        <begin position="23"/>
        <end position="60"/>
    </location>
</feature>
<evidence type="ECO:0000313" key="3">
    <source>
        <dbReference type="EMBL" id="PWW79726.1"/>
    </source>
</evidence>
<organism evidence="3 4">
    <name type="scientific">Tuber magnatum</name>
    <name type="common">white Piedmont truffle</name>
    <dbReference type="NCBI Taxonomy" id="42249"/>
    <lineage>
        <taxon>Eukaryota</taxon>
        <taxon>Fungi</taxon>
        <taxon>Dikarya</taxon>
        <taxon>Ascomycota</taxon>
        <taxon>Pezizomycotina</taxon>
        <taxon>Pezizomycetes</taxon>
        <taxon>Pezizales</taxon>
        <taxon>Tuberaceae</taxon>
        <taxon>Tuber</taxon>
    </lineage>
</organism>
<comment type="caution">
    <text evidence="3">The sequence shown here is derived from an EMBL/GenBank/DDBJ whole genome shotgun (WGS) entry which is preliminary data.</text>
</comment>
<dbReference type="SUPFAM" id="SSF46689">
    <property type="entry name" value="Homeodomain-like"/>
    <property type="match status" value="1"/>
</dbReference>
<evidence type="ECO:0000259" key="2">
    <source>
        <dbReference type="Pfam" id="PF01498"/>
    </source>
</evidence>
<dbReference type="GO" id="GO:0006313">
    <property type="term" value="P:DNA transposition"/>
    <property type="evidence" value="ECO:0007669"/>
    <property type="project" value="InterPro"/>
</dbReference>
<protein>
    <recommendedName>
        <fullName evidence="2">Transposase Tc1-like domain-containing protein</fullName>
    </recommendedName>
</protein>
<feature type="compositionally biased region" description="Polar residues" evidence="1">
    <location>
        <begin position="24"/>
        <end position="37"/>
    </location>
</feature>
<feature type="non-terminal residue" evidence="3">
    <location>
        <position position="151"/>
    </location>
</feature>
<reference evidence="3 4" key="1">
    <citation type="submission" date="2018-03" db="EMBL/GenBank/DDBJ databases">
        <title>Genomes of Pezizomycetes fungi and the evolution of truffles.</title>
        <authorList>
            <person name="Murat C."/>
            <person name="Payen T."/>
            <person name="Noel B."/>
            <person name="Kuo A."/>
            <person name="Martin F.M."/>
        </authorList>
    </citation>
    <scope>NUCLEOTIDE SEQUENCE [LARGE SCALE GENOMIC DNA]</scope>
    <source>
        <strain evidence="3">091103-1</strain>
    </source>
</reference>
<dbReference type="EMBL" id="PYWC01000006">
    <property type="protein sequence ID" value="PWW79726.1"/>
    <property type="molecule type" value="Genomic_DNA"/>
</dbReference>
<sequence>RHEWPTLSRTRILTMMEVGISESEAAQHTGVPQQTISRWARQEPPSERWQNTRSGRPRKLNPRDLRHLIRILRWNWEGRRLSWAKLGQEAGLKVPSHTIQSALAIEGYTRCKACKKPFIDHDTQKARLAYSVAYSDKPTEWWRKHIYSDEV</sequence>
<dbReference type="GO" id="GO:0003677">
    <property type="term" value="F:DNA binding"/>
    <property type="evidence" value="ECO:0007669"/>
    <property type="project" value="InterPro"/>
</dbReference>
<evidence type="ECO:0000256" key="1">
    <source>
        <dbReference type="SAM" id="MobiDB-lite"/>
    </source>
</evidence>
<dbReference type="Gene3D" id="1.10.1660.10">
    <property type="match status" value="1"/>
</dbReference>
<accession>A0A317T2U2</accession>
<dbReference type="Pfam" id="PF01498">
    <property type="entry name" value="HTH_Tnp_Tc3_2"/>
    <property type="match status" value="1"/>
</dbReference>
<keyword evidence="4" id="KW-1185">Reference proteome</keyword>
<dbReference type="Proteomes" id="UP000246991">
    <property type="component" value="Unassembled WGS sequence"/>
</dbReference>
<dbReference type="GO" id="GO:0015074">
    <property type="term" value="P:DNA integration"/>
    <property type="evidence" value="ECO:0007669"/>
    <property type="project" value="InterPro"/>
</dbReference>
<dbReference type="InterPro" id="IPR009057">
    <property type="entry name" value="Homeodomain-like_sf"/>
</dbReference>
<dbReference type="AlphaFoldDB" id="A0A317T2U2"/>
<dbReference type="STRING" id="42249.A0A317T2U2"/>
<feature type="non-terminal residue" evidence="3">
    <location>
        <position position="1"/>
    </location>
</feature>
<evidence type="ECO:0000313" key="4">
    <source>
        <dbReference type="Proteomes" id="UP000246991"/>
    </source>
</evidence>